<keyword evidence="1" id="KW-0472">Membrane</keyword>
<proteinExistence type="predicted"/>
<feature type="transmembrane region" description="Helical" evidence="1">
    <location>
        <begin position="39"/>
        <end position="58"/>
    </location>
</feature>
<organism evidence="2 3">
    <name type="scientific">Penicillium nordicum</name>
    <dbReference type="NCBI Taxonomy" id="229535"/>
    <lineage>
        <taxon>Eukaryota</taxon>
        <taxon>Fungi</taxon>
        <taxon>Dikarya</taxon>
        <taxon>Ascomycota</taxon>
        <taxon>Pezizomycotina</taxon>
        <taxon>Eurotiomycetes</taxon>
        <taxon>Eurotiomycetidae</taxon>
        <taxon>Eurotiales</taxon>
        <taxon>Aspergillaceae</taxon>
        <taxon>Penicillium</taxon>
    </lineage>
</organism>
<accession>A0A0M8NZX7</accession>
<evidence type="ECO:0000256" key="1">
    <source>
        <dbReference type="SAM" id="Phobius"/>
    </source>
</evidence>
<gene>
    <name evidence="2" type="ORF">ACN38_g10729</name>
</gene>
<dbReference type="EMBL" id="LHQQ01000252">
    <property type="protein sequence ID" value="KOS38434.1"/>
    <property type="molecule type" value="Genomic_DNA"/>
</dbReference>
<name>A0A0M8NZX7_9EURO</name>
<evidence type="ECO:0000313" key="3">
    <source>
        <dbReference type="Proteomes" id="UP000037696"/>
    </source>
</evidence>
<sequence length="95" mass="10825">MQNTTAYSLALLTDSFAPISDRRKLQWESDELDYPPAHLLKLGGCIDIISIILILGFIADVVQYGVYLHLFFLYSLLVALSRNISRHNRVQTKQT</sequence>
<evidence type="ECO:0000313" key="2">
    <source>
        <dbReference type="EMBL" id="KOS38434.1"/>
    </source>
</evidence>
<comment type="caution">
    <text evidence="2">The sequence shown here is derived from an EMBL/GenBank/DDBJ whole genome shotgun (WGS) entry which is preliminary data.</text>
</comment>
<protein>
    <submittedName>
        <fullName evidence="2">Uncharacterized protein</fullName>
    </submittedName>
</protein>
<keyword evidence="1" id="KW-1133">Transmembrane helix</keyword>
<feature type="transmembrane region" description="Helical" evidence="1">
    <location>
        <begin position="64"/>
        <end position="84"/>
    </location>
</feature>
<reference evidence="2 3" key="1">
    <citation type="submission" date="2015-08" db="EMBL/GenBank/DDBJ databases">
        <title>Genome sequencing of Penicillium nordicum.</title>
        <authorList>
            <person name="Nguyen H.D."/>
            <person name="Seifert K.A."/>
        </authorList>
    </citation>
    <scope>NUCLEOTIDE SEQUENCE [LARGE SCALE GENOMIC DNA]</scope>
    <source>
        <strain evidence="2 3">DAOMC 185683</strain>
    </source>
</reference>
<keyword evidence="3" id="KW-1185">Reference proteome</keyword>
<dbReference type="Proteomes" id="UP000037696">
    <property type="component" value="Unassembled WGS sequence"/>
</dbReference>
<dbReference type="AlphaFoldDB" id="A0A0M8NZX7"/>
<keyword evidence="1" id="KW-0812">Transmembrane</keyword>